<sequence>MASAKPSMPRDGTMQVTAKEGVQYLESEGKTKLLEMQGLKGPEKDEPTLKRDSTMAATAKEADVLLGDDKPDEDAKTRGQQAKIEEVKAETASPKKPKMAKGVTMVGTAKEADRILGDDKPDVDAMTRGQQKKIEEISKQPPASPAKKPRIQKDGTMAATAKEAKAHILGKEKLGDTRQQTKATTGKPSTMKKTSSISKAIEEAKWVVPDINVNEGRRTRSQSNPKPGMKRAGTMQETAKAGRDFLKRSKKGKKSKEIVEEEEEEEDEEA</sequence>
<feature type="compositionally biased region" description="Basic and acidic residues" evidence="1">
    <location>
        <begin position="41"/>
        <end position="53"/>
    </location>
</feature>
<dbReference type="EMBL" id="VSWD01000004">
    <property type="protein sequence ID" value="KAK3104403.1"/>
    <property type="molecule type" value="Genomic_DNA"/>
</dbReference>
<feature type="region of interest" description="Disordered" evidence="1">
    <location>
        <begin position="1"/>
        <end position="197"/>
    </location>
</feature>
<feature type="compositionally biased region" description="Basic and acidic residues" evidence="1">
    <location>
        <begin position="60"/>
        <end position="89"/>
    </location>
</feature>
<organism evidence="2 3">
    <name type="scientific">Pinctada imbricata</name>
    <name type="common">Atlantic pearl-oyster</name>
    <name type="synonym">Pinctada martensii</name>
    <dbReference type="NCBI Taxonomy" id="66713"/>
    <lineage>
        <taxon>Eukaryota</taxon>
        <taxon>Metazoa</taxon>
        <taxon>Spiralia</taxon>
        <taxon>Lophotrochozoa</taxon>
        <taxon>Mollusca</taxon>
        <taxon>Bivalvia</taxon>
        <taxon>Autobranchia</taxon>
        <taxon>Pteriomorphia</taxon>
        <taxon>Pterioida</taxon>
        <taxon>Pterioidea</taxon>
        <taxon>Pteriidae</taxon>
        <taxon>Pinctada</taxon>
    </lineage>
</organism>
<keyword evidence="3" id="KW-1185">Reference proteome</keyword>
<dbReference type="AlphaFoldDB" id="A0AA88YMJ4"/>
<feature type="compositionally biased region" description="Acidic residues" evidence="1">
    <location>
        <begin position="259"/>
        <end position="270"/>
    </location>
</feature>
<evidence type="ECO:0000256" key="1">
    <source>
        <dbReference type="SAM" id="MobiDB-lite"/>
    </source>
</evidence>
<feature type="region of interest" description="Disordered" evidence="1">
    <location>
        <begin position="212"/>
        <end position="270"/>
    </location>
</feature>
<feature type="compositionally biased region" description="Basic and acidic residues" evidence="1">
    <location>
        <begin position="110"/>
        <end position="125"/>
    </location>
</feature>
<protein>
    <submittedName>
        <fullName evidence="2">Uncharacterized protein</fullName>
    </submittedName>
</protein>
<feature type="compositionally biased region" description="Polar residues" evidence="1">
    <location>
        <begin position="177"/>
        <end position="197"/>
    </location>
</feature>
<gene>
    <name evidence="2" type="ORF">FSP39_001314</name>
</gene>
<evidence type="ECO:0000313" key="2">
    <source>
        <dbReference type="EMBL" id="KAK3104403.1"/>
    </source>
</evidence>
<reference evidence="2" key="1">
    <citation type="submission" date="2019-08" db="EMBL/GenBank/DDBJ databases">
        <title>The improved chromosome-level genome for the pearl oyster Pinctada fucata martensii using PacBio sequencing and Hi-C.</title>
        <authorList>
            <person name="Zheng Z."/>
        </authorList>
    </citation>
    <scope>NUCLEOTIDE SEQUENCE</scope>
    <source>
        <strain evidence="2">ZZ-2019</strain>
        <tissue evidence="2">Adductor muscle</tissue>
    </source>
</reference>
<dbReference type="Proteomes" id="UP001186944">
    <property type="component" value="Unassembled WGS sequence"/>
</dbReference>
<comment type="caution">
    <text evidence="2">The sequence shown here is derived from an EMBL/GenBank/DDBJ whole genome shotgun (WGS) entry which is preliminary data.</text>
</comment>
<evidence type="ECO:0000313" key="3">
    <source>
        <dbReference type="Proteomes" id="UP001186944"/>
    </source>
</evidence>
<feature type="compositionally biased region" description="Basic and acidic residues" evidence="1">
    <location>
        <begin position="162"/>
        <end position="176"/>
    </location>
</feature>
<proteinExistence type="predicted"/>
<accession>A0AA88YMJ4</accession>
<name>A0AA88YMJ4_PINIB</name>